<reference evidence="5 6" key="1">
    <citation type="submission" date="2018-08" db="EMBL/GenBank/DDBJ databases">
        <title>Salinimonas sediminis sp. nov., a piezophilic bacterium isolated from a deep-sea sediment sample from the New Britain Trench.</title>
        <authorList>
            <person name="Cao J."/>
        </authorList>
    </citation>
    <scope>NUCLEOTIDE SEQUENCE [LARGE SCALE GENOMIC DNA]</scope>
    <source>
        <strain evidence="5 6">N102</strain>
    </source>
</reference>
<proteinExistence type="inferred from homology"/>
<sequence length="228" mass="24553">MSKRLLMVMTSHDIMGDSGKKTGIWLEEFASPYYAFVDEGYTITLASTLGGQVPIDPMSLEKDALTDDTERFSNDDLASSALASTIALEDVKADEFDAVFYPGGHGPLWDLSDNVHSQTLIEDMLNTGKPVAAVCHAPIVLKNVKDSSGEPYIKGRAVTGFTNTEEDAVGLTDVVPYLVEDELVKAGGEYSKKGDFESYVVEAGRLITGQNPPSSRPAAEALIKQLAK</sequence>
<dbReference type="RefSeq" id="WP_108568378.1">
    <property type="nucleotide sequence ID" value="NZ_CP031769.1"/>
</dbReference>
<dbReference type="KEGG" id="salm:D0Y50_16340"/>
<keyword evidence="5" id="KW-0315">Glutamine amidotransferase</keyword>
<evidence type="ECO:0000313" key="6">
    <source>
        <dbReference type="Proteomes" id="UP000262073"/>
    </source>
</evidence>
<dbReference type="PANTHER" id="PTHR48094:SF11">
    <property type="entry name" value="GLUTATHIONE-INDEPENDENT GLYOXALASE HSP31-RELATED"/>
    <property type="match status" value="1"/>
</dbReference>
<organism evidence="5 6">
    <name type="scientific">Salinimonas sediminis</name>
    <dbReference type="NCBI Taxonomy" id="2303538"/>
    <lineage>
        <taxon>Bacteria</taxon>
        <taxon>Pseudomonadati</taxon>
        <taxon>Pseudomonadota</taxon>
        <taxon>Gammaproteobacteria</taxon>
        <taxon>Alteromonadales</taxon>
        <taxon>Alteromonadaceae</taxon>
        <taxon>Alteromonas/Salinimonas group</taxon>
        <taxon>Salinimonas</taxon>
    </lineage>
</organism>
<evidence type="ECO:0000256" key="2">
    <source>
        <dbReference type="ARBA" id="ARBA00023239"/>
    </source>
</evidence>
<dbReference type="EMBL" id="CP031769">
    <property type="protein sequence ID" value="AXR07791.1"/>
    <property type="molecule type" value="Genomic_DNA"/>
</dbReference>
<dbReference type="Proteomes" id="UP000262073">
    <property type="component" value="Chromosome"/>
</dbReference>
<dbReference type="AlphaFoldDB" id="A0A346NQI4"/>
<dbReference type="GO" id="GO:0016740">
    <property type="term" value="F:transferase activity"/>
    <property type="evidence" value="ECO:0007669"/>
    <property type="project" value="UniProtKB-KW"/>
</dbReference>
<name>A0A346NQI4_9ALTE</name>
<protein>
    <submittedName>
        <fullName evidence="5">Type 1 glutamine amidotransferase domain-containing protein</fullName>
    </submittedName>
</protein>
<dbReference type="PANTHER" id="PTHR48094">
    <property type="entry name" value="PROTEIN/NUCLEIC ACID DEGLYCASE DJ-1-RELATED"/>
    <property type="match status" value="1"/>
</dbReference>
<dbReference type="GO" id="GO:0019172">
    <property type="term" value="F:glyoxalase III activity"/>
    <property type="evidence" value="ECO:0007669"/>
    <property type="project" value="TreeGrafter"/>
</dbReference>
<dbReference type="Gene3D" id="3.40.50.880">
    <property type="match status" value="1"/>
</dbReference>
<keyword evidence="1" id="KW-0346">Stress response</keyword>
<dbReference type="SUPFAM" id="SSF52317">
    <property type="entry name" value="Class I glutamine amidotransferase-like"/>
    <property type="match status" value="1"/>
</dbReference>
<evidence type="ECO:0000313" key="5">
    <source>
        <dbReference type="EMBL" id="AXR07791.1"/>
    </source>
</evidence>
<dbReference type="GO" id="GO:0019243">
    <property type="term" value="P:methylglyoxal catabolic process to D-lactate via S-lactoyl-glutathione"/>
    <property type="evidence" value="ECO:0007669"/>
    <property type="project" value="TreeGrafter"/>
</dbReference>
<keyword evidence="2" id="KW-0456">Lyase</keyword>
<dbReference type="InterPro" id="IPR002818">
    <property type="entry name" value="DJ-1/PfpI"/>
</dbReference>
<dbReference type="OrthoDB" id="9792284at2"/>
<comment type="similarity">
    <text evidence="3">Belongs to the peptidase C56 family. HSP31-like subfamily.</text>
</comment>
<dbReference type="GO" id="GO:0005737">
    <property type="term" value="C:cytoplasm"/>
    <property type="evidence" value="ECO:0007669"/>
    <property type="project" value="TreeGrafter"/>
</dbReference>
<dbReference type="CDD" id="cd03141">
    <property type="entry name" value="GATase1_Hsp31_like"/>
    <property type="match status" value="1"/>
</dbReference>
<evidence type="ECO:0000256" key="3">
    <source>
        <dbReference type="ARBA" id="ARBA00038493"/>
    </source>
</evidence>
<feature type="domain" description="DJ-1/PfpI" evidence="4">
    <location>
        <begin position="28"/>
        <end position="224"/>
    </location>
</feature>
<keyword evidence="5" id="KW-0808">Transferase</keyword>
<dbReference type="InterPro" id="IPR050325">
    <property type="entry name" value="Prot/Nucl_acid_deglycase"/>
</dbReference>
<dbReference type="Pfam" id="PF01965">
    <property type="entry name" value="DJ-1_PfpI"/>
    <property type="match status" value="1"/>
</dbReference>
<gene>
    <name evidence="5" type="ORF">D0Y50_16340</name>
</gene>
<accession>A0A346NQI4</accession>
<evidence type="ECO:0000259" key="4">
    <source>
        <dbReference type="Pfam" id="PF01965"/>
    </source>
</evidence>
<keyword evidence="6" id="KW-1185">Reference proteome</keyword>
<evidence type="ECO:0000256" key="1">
    <source>
        <dbReference type="ARBA" id="ARBA00023016"/>
    </source>
</evidence>
<dbReference type="InterPro" id="IPR029062">
    <property type="entry name" value="Class_I_gatase-like"/>
</dbReference>